<comment type="caution">
    <text evidence="2">The sequence shown here is derived from an EMBL/GenBank/DDBJ whole genome shotgun (WGS) entry which is preliminary data.</text>
</comment>
<evidence type="ECO:0000313" key="3">
    <source>
        <dbReference type="Proteomes" id="UP000462931"/>
    </source>
</evidence>
<feature type="coiled-coil region" evidence="1">
    <location>
        <begin position="25"/>
        <end position="76"/>
    </location>
</feature>
<name>A0A7K0FQR0_9SPHI</name>
<organism evidence="2 3">
    <name type="scientific">Pedobacter puniceum</name>
    <dbReference type="NCBI Taxonomy" id="2666136"/>
    <lineage>
        <taxon>Bacteria</taxon>
        <taxon>Pseudomonadati</taxon>
        <taxon>Bacteroidota</taxon>
        <taxon>Sphingobacteriia</taxon>
        <taxon>Sphingobacteriales</taxon>
        <taxon>Sphingobacteriaceae</taxon>
        <taxon>Pedobacter</taxon>
    </lineage>
</organism>
<proteinExistence type="predicted"/>
<keyword evidence="1" id="KW-0175">Coiled coil</keyword>
<keyword evidence="3" id="KW-1185">Reference proteome</keyword>
<dbReference type="Proteomes" id="UP000462931">
    <property type="component" value="Unassembled WGS sequence"/>
</dbReference>
<evidence type="ECO:0000256" key="1">
    <source>
        <dbReference type="SAM" id="Coils"/>
    </source>
</evidence>
<dbReference type="RefSeq" id="WP_154288272.1">
    <property type="nucleotide sequence ID" value="NZ_WKJI01000003.1"/>
</dbReference>
<sequence length="83" mass="10092">MIVGQIHFGVQFKKRNHHLLNDPVIENYNNQMDQLARRFRVVEVLEQGRAIKKWLCKEAEAKYIFLKTELQEYIEIHYPTEYK</sequence>
<evidence type="ECO:0000313" key="2">
    <source>
        <dbReference type="EMBL" id="MRX48182.1"/>
    </source>
</evidence>
<reference evidence="2 3" key="1">
    <citation type="submission" date="2019-11" db="EMBL/GenBank/DDBJ databases">
        <authorList>
            <person name="Cheng Q."/>
            <person name="Yang Z."/>
        </authorList>
    </citation>
    <scope>NUCLEOTIDE SEQUENCE [LARGE SCALE GENOMIC DNA]</scope>
    <source>
        <strain evidence="2 3">HX-22-1</strain>
    </source>
</reference>
<accession>A0A7K0FQR0</accession>
<gene>
    <name evidence="2" type="ORF">GJJ64_13370</name>
</gene>
<protein>
    <submittedName>
        <fullName evidence="2">Uncharacterized protein</fullName>
    </submittedName>
</protein>
<dbReference type="EMBL" id="WKJI01000003">
    <property type="protein sequence ID" value="MRX48182.1"/>
    <property type="molecule type" value="Genomic_DNA"/>
</dbReference>
<dbReference type="AlphaFoldDB" id="A0A7K0FQR0"/>